<evidence type="ECO:0000256" key="1">
    <source>
        <dbReference type="SAM" id="MobiDB-lite"/>
    </source>
</evidence>
<dbReference type="RefSeq" id="XP_026913606.1">
    <property type="nucleotide sequence ID" value="XM_027057805.1"/>
</dbReference>
<dbReference type="AlphaFoldDB" id="A0A6J1Z8N8"/>
<organism evidence="2 3">
    <name type="scientific">Acinonyx jubatus</name>
    <name type="common">Cheetah</name>
    <dbReference type="NCBI Taxonomy" id="32536"/>
    <lineage>
        <taxon>Eukaryota</taxon>
        <taxon>Metazoa</taxon>
        <taxon>Chordata</taxon>
        <taxon>Craniata</taxon>
        <taxon>Vertebrata</taxon>
        <taxon>Euteleostomi</taxon>
        <taxon>Mammalia</taxon>
        <taxon>Eutheria</taxon>
        <taxon>Laurasiatheria</taxon>
        <taxon>Carnivora</taxon>
        <taxon>Feliformia</taxon>
        <taxon>Felidae</taxon>
        <taxon>Felinae</taxon>
        <taxon>Acinonyx</taxon>
    </lineage>
</organism>
<proteinExistence type="predicted"/>
<name>A0A6J1Z8N8_ACIJB</name>
<dbReference type="RefSeq" id="XP_053073261.1">
    <property type="nucleotide sequence ID" value="XM_053217286.1"/>
</dbReference>
<evidence type="ECO:0000313" key="4">
    <source>
        <dbReference type="RefSeq" id="XP_053073261.1"/>
    </source>
</evidence>
<dbReference type="GeneID" id="113598873"/>
<feature type="region of interest" description="Disordered" evidence="1">
    <location>
        <begin position="17"/>
        <end position="46"/>
    </location>
</feature>
<reference evidence="3" key="1">
    <citation type="submission" date="2025-04" db="UniProtKB">
        <authorList>
            <consortium name="RefSeq"/>
        </authorList>
    </citation>
    <scope>IDENTIFICATION</scope>
    <source>
        <tissue evidence="3 4">Blood</tissue>
    </source>
</reference>
<sequence>MDQKRIQILLCGFRTDSLDMFNPPPPPPSFHTSTQRKRRLSEESRGGPLTYRMRELHLQGDWQPLRPTPMPRHRLTQATQDSSPPAWGQIKKLTNEAERLVLNQGLQPSPFTLFVAVLAILACQAKCDKPGTSYWAYLPNPPSFQRVTWENEVIPLYTNIPSLMGGTQSPIQLGQAVNTKNFSFYGVSSSVPICFVIPNTIKDEAPSINGCAPTSYKGLLTDSPNYAVADKRLL</sequence>
<protein>
    <submittedName>
        <fullName evidence="3 4">Uncharacterized protein LOC113598873 isoform X1</fullName>
    </submittedName>
</protein>
<keyword evidence="2" id="KW-1185">Reference proteome</keyword>
<evidence type="ECO:0000313" key="3">
    <source>
        <dbReference type="RefSeq" id="XP_026913606.1"/>
    </source>
</evidence>
<gene>
    <name evidence="3 4" type="primary">LOC113598873</name>
</gene>
<dbReference type="KEGG" id="aju:113598873"/>
<evidence type="ECO:0000313" key="2">
    <source>
        <dbReference type="Proteomes" id="UP001652583"/>
    </source>
</evidence>
<dbReference type="Proteomes" id="UP001652583">
    <property type="component" value="Chromosome B1"/>
</dbReference>
<accession>A0A6J1Z8N8</accession>